<keyword evidence="3" id="KW-1185">Reference proteome</keyword>
<dbReference type="OrthoDB" id="676274at2"/>
<proteinExistence type="predicted"/>
<feature type="domain" description="HTH cro/C1-type" evidence="1">
    <location>
        <begin position="81"/>
        <end position="121"/>
    </location>
</feature>
<dbReference type="RefSeq" id="WP_087937557.1">
    <property type="nucleotide sequence ID" value="NZ_FNAC01000001.1"/>
</dbReference>
<dbReference type="PROSITE" id="PS50943">
    <property type="entry name" value="HTH_CROC1"/>
    <property type="match status" value="1"/>
</dbReference>
<accession>A0A1G6MIS3</accession>
<organism evidence="2 3">
    <name type="scientific">Algoriphagus faecimaris</name>
    <dbReference type="NCBI Taxonomy" id="686796"/>
    <lineage>
        <taxon>Bacteria</taxon>
        <taxon>Pseudomonadati</taxon>
        <taxon>Bacteroidota</taxon>
        <taxon>Cytophagia</taxon>
        <taxon>Cytophagales</taxon>
        <taxon>Cyclobacteriaceae</taxon>
        <taxon>Algoriphagus</taxon>
    </lineage>
</organism>
<evidence type="ECO:0000313" key="2">
    <source>
        <dbReference type="EMBL" id="SDC54845.1"/>
    </source>
</evidence>
<gene>
    <name evidence="2" type="ORF">SAMN04488104_1001187</name>
</gene>
<dbReference type="AlphaFoldDB" id="A0A1G6MIS3"/>
<protein>
    <recommendedName>
        <fullName evidence="1">HTH cro/C1-type domain-containing protein</fullName>
    </recommendedName>
</protein>
<evidence type="ECO:0000259" key="1">
    <source>
        <dbReference type="PROSITE" id="PS50943"/>
    </source>
</evidence>
<evidence type="ECO:0000313" key="3">
    <source>
        <dbReference type="Proteomes" id="UP000199060"/>
    </source>
</evidence>
<dbReference type="Proteomes" id="UP000199060">
    <property type="component" value="Unassembled WGS sequence"/>
</dbReference>
<reference evidence="3" key="1">
    <citation type="submission" date="2016-10" db="EMBL/GenBank/DDBJ databases">
        <authorList>
            <person name="Varghese N."/>
            <person name="Submissions S."/>
        </authorList>
    </citation>
    <scope>NUCLEOTIDE SEQUENCE [LARGE SCALE GENOMIC DNA]</scope>
    <source>
        <strain evidence="3">DSM 23095</strain>
    </source>
</reference>
<name>A0A1G6MIS3_9BACT</name>
<dbReference type="EMBL" id="FNAC01000001">
    <property type="protein sequence ID" value="SDC54845.1"/>
    <property type="molecule type" value="Genomic_DNA"/>
</dbReference>
<sequence>MKIVKIPLIIERGKDKLLWGRVVFEENLITDFGSTISELEQKIKNLLLEIENLNPNAVKFEHHFDISALFQRFNFLKISNVAQQAGMNPGLLRQYVSGIKNPSLEQAKKIEQTLHKLATELKEASIFV</sequence>
<dbReference type="InterPro" id="IPR001387">
    <property type="entry name" value="Cro/C1-type_HTH"/>
</dbReference>